<dbReference type="PANTHER" id="PTHR43434">
    <property type="entry name" value="PHOSPHOGLYCOLATE PHOSPHATASE"/>
    <property type="match status" value="1"/>
</dbReference>
<dbReference type="EMBL" id="DF976995">
    <property type="protein sequence ID" value="GAQ24090.1"/>
    <property type="molecule type" value="Genomic_DNA"/>
</dbReference>
<dbReference type="PANTHER" id="PTHR43434:SF1">
    <property type="entry name" value="PHOSPHOGLYCOLATE PHOSPHATASE"/>
    <property type="match status" value="1"/>
</dbReference>
<dbReference type="GO" id="GO:0005829">
    <property type="term" value="C:cytosol"/>
    <property type="evidence" value="ECO:0007669"/>
    <property type="project" value="TreeGrafter"/>
</dbReference>
<protein>
    <submittedName>
        <fullName evidence="1">Phosphoglycolate phosphatase</fullName>
    </submittedName>
</protein>
<dbReference type="GO" id="GO:0006281">
    <property type="term" value="P:DNA repair"/>
    <property type="evidence" value="ECO:0007669"/>
    <property type="project" value="TreeGrafter"/>
</dbReference>
<evidence type="ECO:0000313" key="1">
    <source>
        <dbReference type="EMBL" id="GAQ24090.1"/>
    </source>
</evidence>
<dbReference type="InterPro" id="IPR023198">
    <property type="entry name" value="PGP-like_dom2"/>
</dbReference>
<dbReference type="SFLD" id="SFLDG01129">
    <property type="entry name" value="C1.5:_HAD__Beta-PGM__Phosphata"/>
    <property type="match status" value="1"/>
</dbReference>
<dbReference type="GO" id="GO:0008967">
    <property type="term" value="F:phosphoglycolate phosphatase activity"/>
    <property type="evidence" value="ECO:0007669"/>
    <property type="project" value="TreeGrafter"/>
</dbReference>
<gene>
    <name evidence="1" type="ORF">TSYNT_175</name>
</gene>
<dbReference type="PRINTS" id="PR00413">
    <property type="entry name" value="HADHALOGNASE"/>
</dbReference>
<dbReference type="SUPFAM" id="SSF56784">
    <property type="entry name" value="HAD-like"/>
    <property type="match status" value="1"/>
</dbReference>
<dbReference type="InterPro" id="IPR041492">
    <property type="entry name" value="HAD_2"/>
</dbReference>
<dbReference type="OrthoDB" id="9807630at2"/>
<keyword evidence="2" id="KW-1185">Reference proteome</keyword>
<dbReference type="RefSeq" id="WP_059031153.1">
    <property type="nucleotide sequence ID" value="NZ_BSDN01000006.1"/>
</dbReference>
<reference evidence="1" key="1">
    <citation type="journal article" date="2016" name="Genome Announc.">
        <title>Draft Genome Sequence of the Syntrophic Lactate-Degrading Bacterium Tepidanaerobacter syntrophicus JLT.</title>
        <authorList>
            <person name="Matsuura N."/>
            <person name="Ohashi A."/>
            <person name="Tourlousse D.M."/>
            <person name="Sekiguchi Y."/>
        </authorList>
    </citation>
    <scope>NUCLEOTIDE SEQUENCE [LARGE SCALE GENOMIC DNA]</scope>
    <source>
        <strain evidence="1">JL</strain>
    </source>
</reference>
<organism evidence="1">
    <name type="scientific">Tepidanaerobacter syntrophicus</name>
    <dbReference type="NCBI Taxonomy" id="224999"/>
    <lineage>
        <taxon>Bacteria</taxon>
        <taxon>Bacillati</taxon>
        <taxon>Bacillota</taxon>
        <taxon>Clostridia</taxon>
        <taxon>Thermosediminibacterales</taxon>
        <taxon>Tepidanaerobacteraceae</taxon>
        <taxon>Tepidanaerobacter</taxon>
    </lineage>
</organism>
<dbReference type="Proteomes" id="UP000062160">
    <property type="component" value="Unassembled WGS sequence"/>
</dbReference>
<dbReference type="NCBIfam" id="TIGR01509">
    <property type="entry name" value="HAD-SF-IA-v3"/>
    <property type="match status" value="1"/>
</dbReference>
<dbReference type="FunFam" id="3.40.50.1000:FF:000022">
    <property type="entry name" value="Phosphoglycolate phosphatase"/>
    <property type="match status" value="1"/>
</dbReference>
<dbReference type="SFLD" id="SFLDG01135">
    <property type="entry name" value="C1.5.6:_HAD__Beta-PGM__Phospha"/>
    <property type="match status" value="1"/>
</dbReference>
<sequence>MKYKAIIFDLDGTLLYTLEDLANSMNNVLKSQGLPVHEIEEYKYLVGKGMYNLAQKALPPEKREESFIKYCQQLMQEEYGKRWADTTQPYDGIPELLDKLTALRYKLAVLSNKPHEFTIQIVEKLLGRWKFDAVFGEREGIPRKPDPTAALEIAKLLNIAPEKFVYVGDSGVDMKTAKSAGMYAVGALWGFREADELLENGADVLIEKPLELLEILKDTSCGE</sequence>
<dbReference type="Pfam" id="PF13419">
    <property type="entry name" value="HAD_2"/>
    <property type="match status" value="1"/>
</dbReference>
<dbReference type="InterPro" id="IPR006439">
    <property type="entry name" value="HAD-SF_hydro_IA"/>
</dbReference>
<proteinExistence type="predicted"/>
<name>A0A0U9HBX2_9FIRM</name>
<dbReference type="InterPro" id="IPR036412">
    <property type="entry name" value="HAD-like_sf"/>
</dbReference>
<dbReference type="SFLD" id="SFLDS00003">
    <property type="entry name" value="Haloacid_Dehalogenase"/>
    <property type="match status" value="1"/>
</dbReference>
<accession>A0A0U9HBX2</accession>
<dbReference type="NCBIfam" id="TIGR01549">
    <property type="entry name" value="HAD-SF-IA-v1"/>
    <property type="match status" value="1"/>
</dbReference>
<dbReference type="AlphaFoldDB" id="A0A0U9HBX2"/>
<dbReference type="Gene3D" id="1.10.150.240">
    <property type="entry name" value="Putative phosphatase, domain 2"/>
    <property type="match status" value="1"/>
</dbReference>
<dbReference type="Gene3D" id="3.40.50.1000">
    <property type="entry name" value="HAD superfamily/HAD-like"/>
    <property type="match status" value="1"/>
</dbReference>
<dbReference type="STRING" id="224999.GCA_001485475_00073"/>
<dbReference type="InterPro" id="IPR050155">
    <property type="entry name" value="HAD-like_hydrolase_sf"/>
</dbReference>
<evidence type="ECO:0000313" key="2">
    <source>
        <dbReference type="Proteomes" id="UP000062160"/>
    </source>
</evidence>
<dbReference type="InterPro" id="IPR023214">
    <property type="entry name" value="HAD_sf"/>
</dbReference>